<evidence type="ECO:0000256" key="1">
    <source>
        <dbReference type="ARBA" id="ARBA00001917"/>
    </source>
</evidence>
<proteinExistence type="predicted"/>
<feature type="domain" description="Dihydroorotate dehydrogenase catalytic" evidence="9">
    <location>
        <begin position="3"/>
        <end position="189"/>
    </location>
</feature>
<dbReference type="EMBL" id="DRTB01000248">
    <property type="protein sequence ID" value="HHE05065.1"/>
    <property type="molecule type" value="Genomic_DNA"/>
</dbReference>
<dbReference type="GO" id="GO:0005737">
    <property type="term" value="C:cytoplasm"/>
    <property type="evidence" value="ECO:0007669"/>
    <property type="project" value="InterPro"/>
</dbReference>
<dbReference type="SUPFAM" id="SSF51395">
    <property type="entry name" value="FMN-linked oxidoreductases"/>
    <property type="match status" value="1"/>
</dbReference>
<keyword evidence="3" id="KW-0560">Oxidoreductase</keyword>
<comment type="cofactor">
    <cofactor evidence="1">
        <name>FMN</name>
        <dbReference type="ChEBI" id="CHEBI:58210"/>
    </cofactor>
</comment>
<sequence length="189" mass="20452">MRLSTTICGVYLKNRSALASGILGVTLSSLRRVYKEGAGIVTSKSIGVNPRKGHRGPVIYDYGAGLINAVGLSNPGIESFLEQNREYGVDFPLIVSFFGEKIEDYQFLASKLNSIGCDFLEVNISCPNVEDEFGRPFSYSADLTRQITKSVKDSSDKPVIIKLSPNTPEIIEIALAAQEAGADCVNVIN</sequence>
<dbReference type="UniPathway" id="UPA00070"/>
<protein>
    <recommendedName>
        <fullName evidence="8">dihydrouracil dehydrogenase (NAD(+))</fullName>
        <ecNumber evidence="8">1.3.1.1</ecNumber>
    </recommendedName>
</protein>
<dbReference type="Proteomes" id="UP000886110">
    <property type="component" value="Unassembled WGS sequence"/>
</dbReference>
<evidence type="ECO:0000313" key="10">
    <source>
        <dbReference type="EMBL" id="HHE05065.1"/>
    </source>
</evidence>
<evidence type="ECO:0000256" key="6">
    <source>
        <dbReference type="ARBA" id="ARBA00049578"/>
    </source>
</evidence>
<dbReference type="PANTHER" id="PTHR43073:SF2">
    <property type="entry name" value="DIHYDROPYRIMIDINE DEHYDROGENASE [NADP(+)]"/>
    <property type="match status" value="1"/>
</dbReference>
<comment type="caution">
    <text evidence="10">The sequence shown here is derived from an EMBL/GenBank/DDBJ whole genome shotgun (WGS) entry which is preliminary data.</text>
</comment>
<evidence type="ECO:0000256" key="3">
    <source>
        <dbReference type="ARBA" id="ARBA00023002"/>
    </source>
</evidence>
<dbReference type="EC" id="1.3.1.1" evidence="8"/>
<name>A0A7C5DB87_UNCW3</name>
<dbReference type="GO" id="GO:0050661">
    <property type="term" value="F:NADP binding"/>
    <property type="evidence" value="ECO:0007669"/>
    <property type="project" value="TreeGrafter"/>
</dbReference>
<organism evidence="10">
    <name type="scientific">candidate division WOR-3 bacterium</name>
    <dbReference type="NCBI Taxonomy" id="2052148"/>
    <lineage>
        <taxon>Bacteria</taxon>
        <taxon>Bacteria division WOR-3</taxon>
    </lineage>
</organism>
<evidence type="ECO:0000256" key="8">
    <source>
        <dbReference type="ARBA" id="ARBA00049728"/>
    </source>
</evidence>
<feature type="non-terminal residue" evidence="10">
    <location>
        <position position="189"/>
    </location>
</feature>
<dbReference type="PROSITE" id="PS00911">
    <property type="entry name" value="DHODEHASE_1"/>
    <property type="match status" value="1"/>
</dbReference>
<dbReference type="Gene3D" id="3.20.20.70">
    <property type="entry name" value="Aldolase class I"/>
    <property type="match status" value="1"/>
</dbReference>
<dbReference type="GO" id="GO:0006210">
    <property type="term" value="P:thymine catabolic process"/>
    <property type="evidence" value="ECO:0007669"/>
    <property type="project" value="TreeGrafter"/>
</dbReference>
<accession>A0A7C5DB87</accession>
<comment type="subunit">
    <text evidence="7">Heterotetramer of 2 PreA and 2 PreT subunits.</text>
</comment>
<evidence type="ECO:0000256" key="5">
    <source>
        <dbReference type="ARBA" id="ARBA00048792"/>
    </source>
</evidence>
<dbReference type="GO" id="GO:0004152">
    <property type="term" value="F:dihydroorotate dehydrogenase activity"/>
    <property type="evidence" value="ECO:0007669"/>
    <property type="project" value="UniProtKB-ARBA"/>
</dbReference>
<dbReference type="GO" id="GO:0044205">
    <property type="term" value="P:'de novo' UMP biosynthetic process"/>
    <property type="evidence" value="ECO:0007669"/>
    <property type="project" value="UniProtKB-UniPathway"/>
</dbReference>
<comment type="pathway">
    <text evidence="2">Pyrimidine metabolism; UMP biosynthesis via de novo pathway.</text>
</comment>
<gene>
    <name evidence="10" type="ORF">ENL19_03265</name>
</gene>
<dbReference type="InterPro" id="IPR013785">
    <property type="entry name" value="Aldolase_TIM"/>
</dbReference>
<dbReference type="AlphaFoldDB" id="A0A7C5DB87"/>
<reference evidence="10" key="1">
    <citation type="journal article" date="2020" name="mSystems">
        <title>Genome- and Community-Level Interaction Insights into Carbon Utilization and Element Cycling Functions of Hydrothermarchaeota in Hydrothermal Sediment.</title>
        <authorList>
            <person name="Zhou Z."/>
            <person name="Liu Y."/>
            <person name="Xu W."/>
            <person name="Pan J."/>
            <person name="Luo Z.H."/>
            <person name="Li M."/>
        </authorList>
    </citation>
    <scope>NUCLEOTIDE SEQUENCE [LARGE SCALE GENOMIC DNA]</scope>
    <source>
        <strain evidence="10">HyVt-74</strain>
    </source>
</reference>
<evidence type="ECO:0000256" key="7">
    <source>
        <dbReference type="ARBA" id="ARBA00049714"/>
    </source>
</evidence>
<dbReference type="GO" id="GO:0006212">
    <property type="term" value="P:uracil catabolic process"/>
    <property type="evidence" value="ECO:0007669"/>
    <property type="project" value="TreeGrafter"/>
</dbReference>
<comment type="catalytic activity">
    <reaction evidence="5">
        <text>5,6-dihydrouracil + NAD(+) = uracil + NADH + H(+)</text>
        <dbReference type="Rhea" id="RHEA:20189"/>
        <dbReference type="ChEBI" id="CHEBI:15378"/>
        <dbReference type="ChEBI" id="CHEBI:15901"/>
        <dbReference type="ChEBI" id="CHEBI:17568"/>
        <dbReference type="ChEBI" id="CHEBI:57540"/>
        <dbReference type="ChEBI" id="CHEBI:57945"/>
        <dbReference type="EC" id="1.3.1.1"/>
    </reaction>
</comment>
<evidence type="ECO:0000256" key="2">
    <source>
        <dbReference type="ARBA" id="ARBA00004725"/>
    </source>
</evidence>
<comment type="catalytic activity">
    <reaction evidence="4">
        <text>5,6-dihydrothymine + NAD(+) = thymine + NADH + H(+)</text>
        <dbReference type="Rhea" id="RHEA:28791"/>
        <dbReference type="ChEBI" id="CHEBI:15378"/>
        <dbReference type="ChEBI" id="CHEBI:17821"/>
        <dbReference type="ChEBI" id="CHEBI:27468"/>
        <dbReference type="ChEBI" id="CHEBI:57540"/>
        <dbReference type="ChEBI" id="CHEBI:57945"/>
        <dbReference type="EC" id="1.3.1.1"/>
    </reaction>
</comment>
<evidence type="ECO:0000256" key="4">
    <source>
        <dbReference type="ARBA" id="ARBA00047685"/>
    </source>
</evidence>
<dbReference type="GO" id="GO:0006207">
    <property type="term" value="P:'de novo' pyrimidine nucleobase biosynthetic process"/>
    <property type="evidence" value="ECO:0007669"/>
    <property type="project" value="InterPro"/>
</dbReference>
<dbReference type="InterPro" id="IPR001295">
    <property type="entry name" value="Dihydroorotate_DH_CS"/>
</dbReference>
<dbReference type="InterPro" id="IPR005720">
    <property type="entry name" value="Dihydroorotate_DH_cat"/>
</dbReference>
<comment type="function">
    <text evidence="6">Involved in pyrimidine base degradation. Catalyzes physiologically the reduction of uracil to 5,6-dihydrouracil (DHU) by using NADH as a specific cosubstrate. It also catalyzes the reverse reaction and the reduction of thymine to 5,6-dihydrothymine (DHT).</text>
</comment>
<dbReference type="GO" id="GO:0004159">
    <property type="term" value="F:dihydropyrimidine dehydrogenase (NAD+) activity"/>
    <property type="evidence" value="ECO:0007669"/>
    <property type="project" value="UniProtKB-EC"/>
</dbReference>
<dbReference type="Pfam" id="PF01180">
    <property type="entry name" value="DHO_dh"/>
    <property type="match status" value="1"/>
</dbReference>
<evidence type="ECO:0000259" key="9">
    <source>
        <dbReference type="Pfam" id="PF01180"/>
    </source>
</evidence>
<dbReference type="PANTHER" id="PTHR43073">
    <property type="entry name" value="DIHYDROPYRIMIDINE DEHYDROGENASE [NADP(+)]"/>
    <property type="match status" value="1"/>
</dbReference>
<dbReference type="GO" id="GO:0002058">
    <property type="term" value="F:uracil binding"/>
    <property type="evidence" value="ECO:0007669"/>
    <property type="project" value="TreeGrafter"/>
</dbReference>